<dbReference type="InterPro" id="IPR011992">
    <property type="entry name" value="EF-hand-dom_pair"/>
</dbReference>
<feature type="domain" description="EF-hand" evidence="1">
    <location>
        <begin position="74"/>
        <end position="109"/>
    </location>
</feature>
<reference evidence="2" key="1">
    <citation type="submission" date="2021-05" db="EMBL/GenBank/DDBJ databases">
        <authorList>
            <person name="Tanabe Y."/>
        </authorList>
    </citation>
    <scope>NUCLEOTIDE SEQUENCE</scope>
    <source>
        <strain evidence="2">BOTRYCO-1</strain>
    </source>
</reference>
<protein>
    <recommendedName>
        <fullName evidence="1">EF-hand domain-containing protein</fullName>
    </recommendedName>
</protein>
<dbReference type="PROSITE" id="PS00018">
    <property type="entry name" value="EF_HAND_1"/>
    <property type="match status" value="1"/>
</dbReference>
<dbReference type="SMART" id="SM00054">
    <property type="entry name" value="EFh"/>
    <property type="match status" value="2"/>
</dbReference>
<evidence type="ECO:0000313" key="2">
    <source>
        <dbReference type="EMBL" id="GIU66691.1"/>
    </source>
</evidence>
<keyword evidence="3" id="KW-1185">Reference proteome</keyword>
<evidence type="ECO:0000313" key="3">
    <source>
        <dbReference type="Proteomes" id="UP001161064"/>
    </source>
</evidence>
<comment type="caution">
    <text evidence="2">The sequence shown here is derived from an EMBL/GenBank/DDBJ whole genome shotgun (WGS) entry which is preliminary data.</text>
</comment>
<proteinExistence type="predicted"/>
<gene>
    <name evidence="2" type="ORF">PsB1_0845</name>
</gene>
<dbReference type="Gene3D" id="1.10.238.10">
    <property type="entry name" value="EF-hand"/>
    <property type="match status" value="2"/>
</dbReference>
<accession>A0ABQ4PUN3</accession>
<dbReference type="EMBL" id="BPFZ01000004">
    <property type="protein sequence ID" value="GIU66691.1"/>
    <property type="molecule type" value="Genomic_DNA"/>
</dbReference>
<feature type="domain" description="EF-hand" evidence="1">
    <location>
        <begin position="22"/>
        <end position="51"/>
    </location>
</feature>
<dbReference type="InterPro" id="IPR018247">
    <property type="entry name" value="EF_Hand_1_Ca_BS"/>
</dbReference>
<dbReference type="SUPFAM" id="SSF47473">
    <property type="entry name" value="EF-hand"/>
    <property type="match status" value="1"/>
</dbReference>
<dbReference type="PROSITE" id="PS50222">
    <property type="entry name" value="EF_HAND_2"/>
    <property type="match status" value="2"/>
</dbReference>
<reference evidence="2" key="2">
    <citation type="journal article" date="2023" name="ISME Commun">
        <title>Characterization of a bloom-associated alphaproteobacterial lineage, 'Candidatus Phycosocius': insights into freshwater algal-bacterial interactions.</title>
        <authorList>
            <person name="Tanabe Y."/>
            <person name="Yamaguchi H."/>
            <person name="Yoshida M."/>
            <person name="Kai A."/>
            <person name="Okazaki Y."/>
        </authorList>
    </citation>
    <scope>NUCLEOTIDE SEQUENCE</scope>
    <source>
        <strain evidence="2">BOTRYCO-1</strain>
    </source>
</reference>
<name>A0ABQ4PUN3_9PROT</name>
<dbReference type="InterPro" id="IPR002048">
    <property type="entry name" value="EF_hand_dom"/>
</dbReference>
<dbReference type="RefSeq" id="WP_284359317.1">
    <property type="nucleotide sequence ID" value="NZ_BPFZ01000004.1"/>
</dbReference>
<sequence>MQSMSVNPMQRPDATALAALRQKFFTKADTDGDGQLSLSEFKAAIALNDSAKAINADAIGGSEGVKKAPPAHGKIDMTVEDLFSSMDTDGDGQVSSKEHEAFEPKMGQDTMNALLSLQGFNQNVQPTLDSSTDAAMTDIIKQLQSILDKFKEHEKQSTQHSVRV</sequence>
<dbReference type="Proteomes" id="UP001161064">
    <property type="component" value="Unassembled WGS sequence"/>
</dbReference>
<organism evidence="2 3">
    <name type="scientific">Candidatus Phycosocius spiralis</name>
    <dbReference type="NCBI Taxonomy" id="2815099"/>
    <lineage>
        <taxon>Bacteria</taxon>
        <taxon>Pseudomonadati</taxon>
        <taxon>Pseudomonadota</taxon>
        <taxon>Alphaproteobacteria</taxon>
        <taxon>Caulobacterales</taxon>
        <taxon>Caulobacterales incertae sedis</taxon>
        <taxon>Candidatus Phycosocius</taxon>
    </lineage>
</organism>
<evidence type="ECO:0000259" key="1">
    <source>
        <dbReference type="PROSITE" id="PS50222"/>
    </source>
</evidence>
<dbReference type="Pfam" id="PF13499">
    <property type="entry name" value="EF-hand_7"/>
    <property type="match status" value="1"/>
</dbReference>